<dbReference type="STRING" id="320771.Cflav_PD3744"/>
<dbReference type="AlphaFoldDB" id="B9XGH6"/>
<keyword evidence="6 8" id="KW-0503">Monooxygenase</keyword>
<dbReference type="PRINTS" id="PR00385">
    <property type="entry name" value="P450"/>
</dbReference>
<dbReference type="GO" id="GO:0020037">
    <property type="term" value="F:heme binding"/>
    <property type="evidence" value="ECO:0007669"/>
    <property type="project" value="InterPro"/>
</dbReference>
<dbReference type="SUPFAM" id="SSF48264">
    <property type="entry name" value="Cytochrome P450"/>
    <property type="match status" value="1"/>
</dbReference>
<dbReference type="OrthoDB" id="9789468at2"/>
<dbReference type="Pfam" id="PF00067">
    <property type="entry name" value="p450"/>
    <property type="match status" value="1"/>
</dbReference>
<dbReference type="Gene3D" id="1.10.630.10">
    <property type="entry name" value="Cytochrome P450"/>
    <property type="match status" value="1"/>
</dbReference>
<evidence type="ECO:0000256" key="2">
    <source>
        <dbReference type="ARBA" id="ARBA00022617"/>
    </source>
</evidence>
<evidence type="ECO:0000313" key="10">
    <source>
        <dbReference type="Proteomes" id="UP000003688"/>
    </source>
</evidence>
<organism evidence="9 10">
    <name type="scientific">Pedosphaera parvula (strain Ellin514)</name>
    <dbReference type="NCBI Taxonomy" id="320771"/>
    <lineage>
        <taxon>Bacteria</taxon>
        <taxon>Pseudomonadati</taxon>
        <taxon>Verrucomicrobiota</taxon>
        <taxon>Pedosphaerae</taxon>
        <taxon>Pedosphaerales</taxon>
        <taxon>Pedosphaeraceae</taxon>
        <taxon>Pedosphaera</taxon>
    </lineage>
</organism>
<dbReference type="GO" id="GO:0004497">
    <property type="term" value="F:monooxygenase activity"/>
    <property type="evidence" value="ECO:0007669"/>
    <property type="project" value="UniProtKB-KW"/>
</dbReference>
<dbReference type="InterPro" id="IPR002401">
    <property type="entry name" value="Cyt_P450_E_grp-I"/>
</dbReference>
<dbReference type="EMBL" id="ABOX02000012">
    <property type="protein sequence ID" value="EEF61027.1"/>
    <property type="molecule type" value="Genomic_DNA"/>
</dbReference>
<evidence type="ECO:0000256" key="5">
    <source>
        <dbReference type="ARBA" id="ARBA00023004"/>
    </source>
</evidence>
<evidence type="ECO:0000256" key="8">
    <source>
        <dbReference type="RuleBase" id="RU000461"/>
    </source>
</evidence>
<keyword evidence="3 7" id="KW-0479">Metal-binding</keyword>
<dbReference type="PANTHER" id="PTHR24291:SF50">
    <property type="entry name" value="BIFUNCTIONAL ALBAFLAVENONE MONOOXYGENASE_TERPENE SYNTHASE"/>
    <property type="match status" value="1"/>
</dbReference>
<dbReference type="PANTHER" id="PTHR24291">
    <property type="entry name" value="CYTOCHROME P450 FAMILY 4"/>
    <property type="match status" value="1"/>
</dbReference>
<gene>
    <name evidence="9" type="ORF">Cflav_PD3744</name>
</gene>
<dbReference type="RefSeq" id="WP_007414922.1">
    <property type="nucleotide sequence ID" value="NZ_ABOX02000012.1"/>
</dbReference>
<dbReference type="InterPro" id="IPR036396">
    <property type="entry name" value="Cyt_P450_sf"/>
</dbReference>
<proteinExistence type="inferred from homology"/>
<keyword evidence="5 7" id="KW-0408">Iron</keyword>
<comment type="similarity">
    <text evidence="1 8">Belongs to the cytochrome P450 family.</text>
</comment>
<protein>
    <submittedName>
        <fullName evidence="9">Cytochrome P450</fullName>
    </submittedName>
</protein>
<evidence type="ECO:0000256" key="3">
    <source>
        <dbReference type="ARBA" id="ARBA00022723"/>
    </source>
</evidence>
<keyword evidence="4 8" id="KW-0560">Oxidoreductase</keyword>
<sequence>MKNAAKVPGPSRLQLLRDYPKVRRDLTRYLVELYQQHGETVLLPLIYPTYMVSNPADIKYILVSNPTNYHKTGGLRIGKELFGEGLVTSEVPLHTRQRRLMQPMFHRQSIANFADIMTNTTHGWIKNWKEDATINIGMELMQLTLSIVGKALFSIDLVAEAQEIGNAFITAQVEITRIQRGLPLPKFIRTPSHRRYEQARKTIDGFIHDLINKRRRDTNPPDDLLTLLLASRYEDGSPMSEQQIRDEAVTILMAGHETVTNGLSWTFYLLARHPEIQARVLKEIETVLGRRLPTMADLPSFKYTEMVLAEAFRIFPPAWILARRVLKEDNLPSGLTLPEGSEVILVQFVCHRNERYFPDPEQFNPERFNPEVKKEWPQFAYFPFGAGPRFCIGESFARMEAILLITTILQQFNLELVPGQDIVPEPLITLRPRNGILLKLTRHERQNL</sequence>
<dbReference type="PROSITE" id="PS00086">
    <property type="entry name" value="CYTOCHROME_P450"/>
    <property type="match status" value="1"/>
</dbReference>
<dbReference type="GO" id="GO:0016705">
    <property type="term" value="F:oxidoreductase activity, acting on paired donors, with incorporation or reduction of molecular oxygen"/>
    <property type="evidence" value="ECO:0007669"/>
    <property type="project" value="InterPro"/>
</dbReference>
<comment type="cofactor">
    <cofactor evidence="7">
        <name>heme</name>
        <dbReference type="ChEBI" id="CHEBI:30413"/>
    </cofactor>
</comment>
<evidence type="ECO:0000313" key="9">
    <source>
        <dbReference type="EMBL" id="EEF61027.1"/>
    </source>
</evidence>
<dbReference type="PRINTS" id="PR00463">
    <property type="entry name" value="EP450I"/>
</dbReference>
<dbReference type="InterPro" id="IPR017972">
    <property type="entry name" value="Cyt_P450_CS"/>
</dbReference>
<accession>B9XGH6</accession>
<name>B9XGH6_PEDPL</name>
<dbReference type="InterPro" id="IPR050196">
    <property type="entry name" value="Cytochrome_P450_Monoox"/>
</dbReference>
<evidence type="ECO:0000256" key="4">
    <source>
        <dbReference type="ARBA" id="ARBA00023002"/>
    </source>
</evidence>
<reference evidence="9 10" key="1">
    <citation type="journal article" date="2011" name="J. Bacteriol.">
        <title>Genome sequence of 'Pedosphaera parvula' Ellin514, an aerobic Verrucomicrobial isolate from pasture soil.</title>
        <authorList>
            <person name="Kant R."/>
            <person name="van Passel M.W."/>
            <person name="Sangwan P."/>
            <person name="Palva A."/>
            <person name="Lucas S."/>
            <person name="Copeland A."/>
            <person name="Lapidus A."/>
            <person name="Glavina Del Rio T."/>
            <person name="Dalin E."/>
            <person name="Tice H."/>
            <person name="Bruce D."/>
            <person name="Goodwin L."/>
            <person name="Pitluck S."/>
            <person name="Chertkov O."/>
            <person name="Larimer F.W."/>
            <person name="Land M.L."/>
            <person name="Hauser L."/>
            <person name="Brettin T.S."/>
            <person name="Detter J.C."/>
            <person name="Han S."/>
            <person name="de Vos W.M."/>
            <person name="Janssen P.H."/>
            <person name="Smidt H."/>
        </authorList>
    </citation>
    <scope>NUCLEOTIDE SEQUENCE [LARGE SCALE GENOMIC DNA]</scope>
    <source>
        <strain evidence="9 10">Ellin514</strain>
    </source>
</reference>
<comment type="caution">
    <text evidence="9">The sequence shown here is derived from an EMBL/GenBank/DDBJ whole genome shotgun (WGS) entry which is preliminary data.</text>
</comment>
<dbReference type="CDD" id="cd20620">
    <property type="entry name" value="CYP132-like"/>
    <property type="match status" value="1"/>
</dbReference>
<keyword evidence="10" id="KW-1185">Reference proteome</keyword>
<evidence type="ECO:0000256" key="7">
    <source>
        <dbReference type="PIRSR" id="PIRSR602401-1"/>
    </source>
</evidence>
<dbReference type="InterPro" id="IPR001128">
    <property type="entry name" value="Cyt_P450"/>
</dbReference>
<evidence type="ECO:0000256" key="1">
    <source>
        <dbReference type="ARBA" id="ARBA00010617"/>
    </source>
</evidence>
<dbReference type="GO" id="GO:0005506">
    <property type="term" value="F:iron ion binding"/>
    <property type="evidence" value="ECO:0007669"/>
    <property type="project" value="InterPro"/>
</dbReference>
<feature type="binding site" description="axial binding residue" evidence="7">
    <location>
        <position position="391"/>
    </location>
    <ligand>
        <name>heme</name>
        <dbReference type="ChEBI" id="CHEBI:30413"/>
    </ligand>
    <ligandPart>
        <name>Fe</name>
        <dbReference type="ChEBI" id="CHEBI:18248"/>
    </ligandPart>
</feature>
<evidence type="ECO:0000256" key="6">
    <source>
        <dbReference type="ARBA" id="ARBA00023033"/>
    </source>
</evidence>
<keyword evidence="2 7" id="KW-0349">Heme</keyword>
<dbReference type="Proteomes" id="UP000003688">
    <property type="component" value="Unassembled WGS sequence"/>
</dbReference>